<sequence>MELDIYRPNSVQGGDDRPVLFYIHGFGWTHGSKSLIGPLATEMVTHDWIVVSINYRLGAKAGYPTQFLDCKRALRWVKDEIRVFGGNPDNIVVAGDEAGGQMASLLAMTANVKEYQPGFEEVDTSVQGVVALSPILDLTDVENHSQHEVRGRFVKEVAKREGSPESVENLKFLTEHSPRFRIKSTGVPFMVVHGDLDILVPVQNTRSFVKEFKNKCSAPITYLEVPGGHHCFHLISSPRSWYVTITVAQWLNFRFADDSTAGLTKASSQGIEYEDFKEKQRQLRRQQGRKLQVHEIVEWGWKT</sequence>
<dbReference type="Pfam" id="PF20434">
    <property type="entry name" value="BD-FAE"/>
    <property type="match status" value="1"/>
</dbReference>
<dbReference type="OrthoDB" id="19653at2759"/>
<dbReference type="Proteomes" id="UP000780801">
    <property type="component" value="Unassembled WGS sequence"/>
</dbReference>
<dbReference type="PANTHER" id="PTHR48081">
    <property type="entry name" value="AB HYDROLASE SUPERFAMILY PROTEIN C4A8.06C"/>
    <property type="match status" value="1"/>
</dbReference>
<dbReference type="EMBL" id="JAABOA010005416">
    <property type="protein sequence ID" value="KAF9577030.1"/>
    <property type="molecule type" value="Genomic_DNA"/>
</dbReference>
<dbReference type="Gene3D" id="3.40.50.1820">
    <property type="entry name" value="alpha/beta hydrolase"/>
    <property type="match status" value="1"/>
</dbReference>
<evidence type="ECO:0000256" key="1">
    <source>
        <dbReference type="ARBA" id="ARBA00022801"/>
    </source>
</evidence>
<reference evidence="3" key="1">
    <citation type="journal article" date="2020" name="Fungal Divers.">
        <title>Resolving the Mortierellaceae phylogeny through synthesis of multi-gene phylogenetics and phylogenomics.</title>
        <authorList>
            <person name="Vandepol N."/>
            <person name="Liber J."/>
            <person name="Desiro A."/>
            <person name="Na H."/>
            <person name="Kennedy M."/>
            <person name="Barry K."/>
            <person name="Grigoriev I.V."/>
            <person name="Miller A.N."/>
            <person name="O'Donnell K."/>
            <person name="Stajich J.E."/>
            <person name="Bonito G."/>
        </authorList>
    </citation>
    <scope>NUCLEOTIDE SEQUENCE</scope>
    <source>
        <strain evidence="3">KOD1015</strain>
    </source>
</reference>
<protein>
    <recommendedName>
        <fullName evidence="2">BD-FAE-like domain-containing protein</fullName>
    </recommendedName>
</protein>
<gene>
    <name evidence="3" type="ORF">BGW38_008036</name>
</gene>
<keyword evidence="1" id="KW-0378">Hydrolase</keyword>
<comment type="caution">
    <text evidence="3">The sequence shown here is derived from an EMBL/GenBank/DDBJ whole genome shotgun (WGS) entry which is preliminary data.</text>
</comment>
<dbReference type="PANTHER" id="PTHR48081:SF33">
    <property type="entry name" value="KYNURENINE FORMAMIDASE"/>
    <property type="match status" value="1"/>
</dbReference>
<dbReference type="SUPFAM" id="SSF53474">
    <property type="entry name" value="alpha/beta-Hydrolases"/>
    <property type="match status" value="1"/>
</dbReference>
<organism evidence="3 4">
    <name type="scientific">Lunasporangiospora selenospora</name>
    <dbReference type="NCBI Taxonomy" id="979761"/>
    <lineage>
        <taxon>Eukaryota</taxon>
        <taxon>Fungi</taxon>
        <taxon>Fungi incertae sedis</taxon>
        <taxon>Mucoromycota</taxon>
        <taxon>Mortierellomycotina</taxon>
        <taxon>Mortierellomycetes</taxon>
        <taxon>Mortierellales</taxon>
        <taxon>Mortierellaceae</taxon>
        <taxon>Lunasporangiospora</taxon>
    </lineage>
</organism>
<dbReference type="InterPro" id="IPR050300">
    <property type="entry name" value="GDXG_lipolytic_enzyme"/>
</dbReference>
<dbReference type="InterPro" id="IPR049492">
    <property type="entry name" value="BD-FAE-like_dom"/>
</dbReference>
<accession>A0A9P6K9W8</accession>
<dbReference type="GO" id="GO:0016787">
    <property type="term" value="F:hydrolase activity"/>
    <property type="evidence" value="ECO:0007669"/>
    <property type="project" value="UniProtKB-KW"/>
</dbReference>
<feature type="domain" description="BD-FAE-like" evidence="2">
    <location>
        <begin position="3"/>
        <end position="210"/>
    </location>
</feature>
<evidence type="ECO:0000313" key="3">
    <source>
        <dbReference type="EMBL" id="KAF9577030.1"/>
    </source>
</evidence>
<proteinExistence type="predicted"/>
<name>A0A9P6K9W8_9FUNG</name>
<evidence type="ECO:0000313" key="4">
    <source>
        <dbReference type="Proteomes" id="UP000780801"/>
    </source>
</evidence>
<evidence type="ECO:0000259" key="2">
    <source>
        <dbReference type="Pfam" id="PF20434"/>
    </source>
</evidence>
<dbReference type="AlphaFoldDB" id="A0A9P6K9W8"/>
<dbReference type="InterPro" id="IPR029058">
    <property type="entry name" value="AB_hydrolase_fold"/>
</dbReference>
<keyword evidence="4" id="KW-1185">Reference proteome</keyword>